<gene>
    <name evidence="2" type="ORF">AAHA92_29749</name>
</gene>
<proteinExistence type="predicted"/>
<comment type="caution">
    <text evidence="2">The sequence shown here is derived from an EMBL/GenBank/DDBJ whole genome shotgun (WGS) entry which is preliminary data.</text>
</comment>
<keyword evidence="3" id="KW-1185">Reference proteome</keyword>
<feature type="compositionally biased region" description="Polar residues" evidence="1">
    <location>
        <begin position="127"/>
        <end position="136"/>
    </location>
</feature>
<evidence type="ECO:0000313" key="2">
    <source>
        <dbReference type="EMBL" id="KAL1537210.1"/>
    </source>
</evidence>
<sequence length="150" mass="16856">MVKRLDDGDDVDCIRTRYTCIGEYGDEAMLLQVEGPWIHSTDDTERAFWRYTKNWFKNARAAHDIIPSTHVRNVRQGSVGSSVIATVSRTSSTGESFTSSAQNLTPSICRLLGITRHRVRSIGLHLRTSSQTNQQKSKPEDAESTTSFHI</sequence>
<dbReference type="Proteomes" id="UP001567538">
    <property type="component" value="Unassembled WGS sequence"/>
</dbReference>
<evidence type="ECO:0000313" key="3">
    <source>
        <dbReference type="Proteomes" id="UP001567538"/>
    </source>
</evidence>
<accession>A0ABD1FZD4</accession>
<protein>
    <submittedName>
        <fullName evidence="2">Uncharacterized protein</fullName>
    </submittedName>
</protein>
<dbReference type="EMBL" id="JBEAFC010000011">
    <property type="protein sequence ID" value="KAL1537210.1"/>
    <property type="molecule type" value="Genomic_DNA"/>
</dbReference>
<reference evidence="2 3" key="1">
    <citation type="submission" date="2024-06" db="EMBL/GenBank/DDBJ databases">
        <title>A chromosome level genome sequence of Diviner's sage (Salvia divinorum).</title>
        <authorList>
            <person name="Ford S.A."/>
            <person name="Ro D.-K."/>
            <person name="Ness R.W."/>
            <person name="Phillips M.A."/>
        </authorList>
    </citation>
    <scope>NUCLEOTIDE SEQUENCE [LARGE SCALE GENOMIC DNA]</scope>
    <source>
        <strain evidence="2">SAF-2024a</strain>
        <tissue evidence="2">Leaf</tissue>
    </source>
</reference>
<dbReference type="AlphaFoldDB" id="A0ABD1FZD4"/>
<organism evidence="2 3">
    <name type="scientific">Salvia divinorum</name>
    <name type="common">Maria pastora</name>
    <name type="synonym">Diviner's sage</name>
    <dbReference type="NCBI Taxonomy" id="28513"/>
    <lineage>
        <taxon>Eukaryota</taxon>
        <taxon>Viridiplantae</taxon>
        <taxon>Streptophyta</taxon>
        <taxon>Embryophyta</taxon>
        <taxon>Tracheophyta</taxon>
        <taxon>Spermatophyta</taxon>
        <taxon>Magnoliopsida</taxon>
        <taxon>eudicotyledons</taxon>
        <taxon>Gunneridae</taxon>
        <taxon>Pentapetalae</taxon>
        <taxon>asterids</taxon>
        <taxon>lamiids</taxon>
        <taxon>Lamiales</taxon>
        <taxon>Lamiaceae</taxon>
        <taxon>Nepetoideae</taxon>
        <taxon>Mentheae</taxon>
        <taxon>Salviinae</taxon>
        <taxon>Salvia</taxon>
        <taxon>Salvia subgen. Calosphace</taxon>
    </lineage>
</organism>
<name>A0ABD1FZD4_SALDI</name>
<evidence type="ECO:0000256" key="1">
    <source>
        <dbReference type="SAM" id="MobiDB-lite"/>
    </source>
</evidence>
<feature type="region of interest" description="Disordered" evidence="1">
    <location>
        <begin position="125"/>
        <end position="150"/>
    </location>
</feature>